<dbReference type="AlphaFoldDB" id="A0DTD1"/>
<name>A0DTD1_PARTE</name>
<reference evidence="5 6" key="1">
    <citation type="journal article" date="2006" name="Nature">
        <title>Global trends of whole-genome duplications revealed by the ciliate Paramecium tetraurelia.</title>
        <authorList>
            <consortium name="Genoscope"/>
            <person name="Aury J.-M."/>
            <person name="Jaillon O."/>
            <person name="Duret L."/>
            <person name="Noel B."/>
            <person name="Jubin C."/>
            <person name="Porcel B.M."/>
            <person name="Segurens B."/>
            <person name="Daubin V."/>
            <person name="Anthouard V."/>
            <person name="Aiach N."/>
            <person name="Arnaiz O."/>
            <person name="Billaut A."/>
            <person name="Beisson J."/>
            <person name="Blanc I."/>
            <person name="Bouhouche K."/>
            <person name="Camara F."/>
            <person name="Duharcourt S."/>
            <person name="Guigo R."/>
            <person name="Gogendeau D."/>
            <person name="Katinka M."/>
            <person name="Keller A.-M."/>
            <person name="Kissmehl R."/>
            <person name="Klotz C."/>
            <person name="Koll F."/>
            <person name="Le Moue A."/>
            <person name="Lepere C."/>
            <person name="Malinsky S."/>
            <person name="Nowacki M."/>
            <person name="Nowak J.K."/>
            <person name="Plattner H."/>
            <person name="Poulain J."/>
            <person name="Ruiz F."/>
            <person name="Serrano V."/>
            <person name="Zagulski M."/>
            <person name="Dessen P."/>
            <person name="Betermier M."/>
            <person name="Weissenbach J."/>
            <person name="Scarpelli C."/>
            <person name="Schachter V."/>
            <person name="Sperling L."/>
            <person name="Meyer E."/>
            <person name="Cohen J."/>
            <person name="Wincker P."/>
        </authorList>
    </citation>
    <scope>NUCLEOTIDE SEQUENCE [LARGE SCALE GENOMIC DNA]</scope>
    <source>
        <strain evidence="5 6">Stock d4-2</strain>
    </source>
</reference>
<protein>
    <submittedName>
        <fullName evidence="5">Uncharacterized protein</fullName>
    </submittedName>
</protein>
<evidence type="ECO:0000313" key="6">
    <source>
        <dbReference type="Proteomes" id="UP000000600"/>
    </source>
</evidence>
<evidence type="ECO:0000256" key="2">
    <source>
        <dbReference type="ARBA" id="ARBA00022737"/>
    </source>
</evidence>
<evidence type="ECO:0000313" key="5">
    <source>
        <dbReference type="EMBL" id="CAK86298.1"/>
    </source>
</evidence>
<dbReference type="RefSeq" id="XP_001453695.1">
    <property type="nucleotide sequence ID" value="XM_001453658.2"/>
</dbReference>
<dbReference type="Pfam" id="PF00400">
    <property type="entry name" value="WD40"/>
    <property type="match status" value="1"/>
</dbReference>
<dbReference type="SUPFAM" id="SSF50978">
    <property type="entry name" value="WD40 repeat-like"/>
    <property type="match status" value="1"/>
</dbReference>
<keyword evidence="4" id="KW-0472">Membrane</keyword>
<dbReference type="InterPro" id="IPR036322">
    <property type="entry name" value="WD40_repeat_dom_sf"/>
</dbReference>
<proteinExistence type="predicted"/>
<feature type="repeat" description="WD" evidence="3">
    <location>
        <begin position="165"/>
        <end position="199"/>
    </location>
</feature>
<dbReference type="OMA" id="TILIIRC"/>
<dbReference type="PANTHER" id="PTHR45333:SF1">
    <property type="entry name" value="CHROMOSOME UNDETERMINED SCAFFOLD_625, WHOLE GENOME SHOTGUN SEQUENCE"/>
    <property type="match status" value="1"/>
</dbReference>
<dbReference type="EMBL" id="CT868569">
    <property type="protein sequence ID" value="CAK86298.1"/>
    <property type="molecule type" value="Genomic_DNA"/>
</dbReference>
<keyword evidence="1 3" id="KW-0853">WD repeat</keyword>
<keyword evidence="2" id="KW-0677">Repeat</keyword>
<dbReference type="GeneID" id="5039482"/>
<dbReference type="SMART" id="SM00320">
    <property type="entry name" value="WD40"/>
    <property type="match status" value="1"/>
</dbReference>
<dbReference type="PROSITE" id="PS50082">
    <property type="entry name" value="WD_REPEATS_2"/>
    <property type="match status" value="1"/>
</dbReference>
<gene>
    <name evidence="5" type="ORF">GSPATT00039754001</name>
</gene>
<dbReference type="Gene3D" id="2.130.10.10">
    <property type="entry name" value="YVTN repeat-like/Quinoprotein amine dehydrogenase"/>
    <property type="match status" value="1"/>
</dbReference>
<accession>A0DTD1</accession>
<keyword evidence="4" id="KW-1133">Transmembrane helix</keyword>
<keyword evidence="4" id="KW-0812">Transmembrane</keyword>
<sequence>FHLLMVLHQHLFVEITLSVYGMLRQDNRKPNQMVIKMEFYQSISLLMVLHQHLVVMISLSVYGMLRQDNKKPNQMVIQMELYQSISLLMVLHQHLVVMITLSVYGMLRQDNKKPNQMVIQMELYQSISLLMVLHQHLVVEITLSVYGMLRQDNKKPNQMVIKNGILSVNFSPDGTTLASGSYDKSIRLWDVKTGQQILPLDNRYQIFITQFSHQILNNNLLPESVNSPVNYPYHIKIATILIIRCSNFERRIYQSIRH</sequence>
<evidence type="ECO:0000256" key="1">
    <source>
        <dbReference type="ARBA" id="ARBA00022574"/>
    </source>
</evidence>
<dbReference type="PANTHER" id="PTHR45333">
    <property type="entry name" value="MEMBRANE PROTEIN-RELATED"/>
    <property type="match status" value="1"/>
</dbReference>
<feature type="transmembrane region" description="Helical" evidence="4">
    <location>
        <begin position="43"/>
        <end position="65"/>
    </location>
</feature>
<evidence type="ECO:0000256" key="4">
    <source>
        <dbReference type="SAM" id="Phobius"/>
    </source>
</evidence>
<feature type="transmembrane region" description="Helical" evidence="4">
    <location>
        <begin position="85"/>
        <end position="107"/>
    </location>
</feature>
<dbReference type="OrthoDB" id="312869at2759"/>
<dbReference type="InParanoid" id="A0DTD1"/>
<organism evidence="5 6">
    <name type="scientific">Paramecium tetraurelia</name>
    <dbReference type="NCBI Taxonomy" id="5888"/>
    <lineage>
        <taxon>Eukaryota</taxon>
        <taxon>Sar</taxon>
        <taxon>Alveolata</taxon>
        <taxon>Ciliophora</taxon>
        <taxon>Intramacronucleata</taxon>
        <taxon>Oligohymenophorea</taxon>
        <taxon>Peniculida</taxon>
        <taxon>Parameciidae</taxon>
        <taxon>Paramecium</taxon>
    </lineage>
</organism>
<dbReference type="HOGENOM" id="CLU_1080077_0_0_1"/>
<feature type="non-terminal residue" evidence="5">
    <location>
        <position position="1"/>
    </location>
</feature>
<feature type="transmembrane region" description="Helical" evidence="4">
    <location>
        <begin position="127"/>
        <end position="149"/>
    </location>
</feature>
<dbReference type="InterPro" id="IPR019775">
    <property type="entry name" value="WD40_repeat_CS"/>
</dbReference>
<dbReference type="PROSITE" id="PS00678">
    <property type="entry name" value="WD_REPEATS_1"/>
    <property type="match status" value="1"/>
</dbReference>
<dbReference type="PROSITE" id="PS50294">
    <property type="entry name" value="WD_REPEATS_REGION"/>
    <property type="match status" value="1"/>
</dbReference>
<dbReference type="KEGG" id="ptm:GSPATT00039754001"/>
<keyword evidence="6" id="KW-1185">Reference proteome</keyword>
<evidence type="ECO:0000256" key="3">
    <source>
        <dbReference type="PROSITE-ProRule" id="PRU00221"/>
    </source>
</evidence>
<dbReference type="InterPro" id="IPR015943">
    <property type="entry name" value="WD40/YVTN_repeat-like_dom_sf"/>
</dbReference>
<dbReference type="Proteomes" id="UP000000600">
    <property type="component" value="Unassembled WGS sequence"/>
</dbReference>
<dbReference type="InterPro" id="IPR001680">
    <property type="entry name" value="WD40_rpt"/>
</dbReference>